<evidence type="ECO:0000313" key="9">
    <source>
        <dbReference type="Proteomes" id="UP000266183"/>
    </source>
</evidence>
<evidence type="ECO:0000313" key="8">
    <source>
        <dbReference type="EMBL" id="AYB31959.1"/>
    </source>
</evidence>
<dbReference type="InterPro" id="IPR011990">
    <property type="entry name" value="TPR-like_helical_dom_sf"/>
</dbReference>
<evidence type="ECO:0000259" key="7">
    <source>
        <dbReference type="Pfam" id="PF14322"/>
    </source>
</evidence>
<organism evidence="8 9">
    <name type="scientific">Chryseolinea soli</name>
    <dbReference type="NCBI Taxonomy" id="2321403"/>
    <lineage>
        <taxon>Bacteria</taxon>
        <taxon>Pseudomonadati</taxon>
        <taxon>Bacteroidota</taxon>
        <taxon>Cytophagia</taxon>
        <taxon>Cytophagales</taxon>
        <taxon>Fulvivirgaceae</taxon>
        <taxon>Chryseolinea</taxon>
    </lineage>
</organism>
<dbReference type="EMBL" id="CP032382">
    <property type="protein sequence ID" value="AYB31959.1"/>
    <property type="molecule type" value="Genomic_DNA"/>
</dbReference>
<keyword evidence="3" id="KW-0732">Signal</keyword>
<dbReference type="SUPFAM" id="SSF48452">
    <property type="entry name" value="TPR-like"/>
    <property type="match status" value="1"/>
</dbReference>
<dbReference type="CDD" id="cd08977">
    <property type="entry name" value="SusD"/>
    <property type="match status" value="1"/>
</dbReference>
<evidence type="ECO:0000256" key="5">
    <source>
        <dbReference type="ARBA" id="ARBA00023237"/>
    </source>
</evidence>
<feature type="domain" description="SusD-like N-terminal" evidence="7">
    <location>
        <begin position="102"/>
        <end position="223"/>
    </location>
</feature>
<dbReference type="Pfam" id="PF14322">
    <property type="entry name" value="SusD-like_3"/>
    <property type="match status" value="1"/>
</dbReference>
<dbReference type="Proteomes" id="UP000266183">
    <property type="component" value="Chromosome"/>
</dbReference>
<reference evidence="9" key="1">
    <citation type="submission" date="2018-09" db="EMBL/GenBank/DDBJ databases">
        <title>Chryseolinea sp. KIS68-18 isolated from soil.</title>
        <authorList>
            <person name="Weon H.-Y."/>
            <person name="Kwon S.-W."/>
            <person name="Lee S.A."/>
        </authorList>
    </citation>
    <scope>NUCLEOTIDE SEQUENCE [LARGE SCALE GENOMIC DNA]</scope>
    <source>
        <strain evidence="9">KIS68-18</strain>
    </source>
</reference>
<gene>
    <name evidence="8" type="ORF">D4L85_15920</name>
</gene>
<keyword evidence="9" id="KW-1185">Reference proteome</keyword>
<feature type="domain" description="RagB/SusD" evidence="6">
    <location>
        <begin position="286"/>
        <end position="513"/>
    </location>
</feature>
<dbReference type="OrthoDB" id="5694214at2"/>
<dbReference type="InterPro" id="IPR033985">
    <property type="entry name" value="SusD-like_N"/>
</dbReference>
<keyword evidence="4" id="KW-0472">Membrane</keyword>
<accession>A0A385SL39</accession>
<comment type="subcellular location">
    <subcellularLocation>
        <location evidence="1">Cell outer membrane</location>
    </subcellularLocation>
</comment>
<keyword evidence="5" id="KW-0998">Cell outer membrane</keyword>
<evidence type="ECO:0000256" key="4">
    <source>
        <dbReference type="ARBA" id="ARBA00023136"/>
    </source>
</evidence>
<dbReference type="PROSITE" id="PS51257">
    <property type="entry name" value="PROKAR_LIPOPROTEIN"/>
    <property type="match status" value="1"/>
</dbReference>
<dbReference type="RefSeq" id="WP_119755220.1">
    <property type="nucleotide sequence ID" value="NZ_CP032382.1"/>
</dbReference>
<protein>
    <submittedName>
        <fullName evidence="8">RagB/SusD family nutrient uptake outer membrane protein</fullName>
    </submittedName>
</protein>
<proteinExistence type="inferred from homology"/>
<dbReference type="Gene3D" id="1.25.40.390">
    <property type="match status" value="1"/>
</dbReference>
<evidence type="ECO:0000256" key="3">
    <source>
        <dbReference type="ARBA" id="ARBA00022729"/>
    </source>
</evidence>
<name>A0A385SL39_9BACT</name>
<evidence type="ECO:0000256" key="1">
    <source>
        <dbReference type="ARBA" id="ARBA00004442"/>
    </source>
</evidence>
<dbReference type="AlphaFoldDB" id="A0A385SL39"/>
<evidence type="ECO:0000259" key="6">
    <source>
        <dbReference type="Pfam" id="PF07980"/>
    </source>
</evidence>
<dbReference type="InterPro" id="IPR012944">
    <property type="entry name" value="SusD_RagB_dom"/>
</dbReference>
<dbReference type="GO" id="GO:0009279">
    <property type="term" value="C:cell outer membrane"/>
    <property type="evidence" value="ECO:0007669"/>
    <property type="project" value="UniProtKB-SubCell"/>
</dbReference>
<dbReference type="Pfam" id="PF07980">
    <property type="entry name" value="SusD_RagB"/>
    <property type="match status" value="1"/>
</dbReference>
<evidence type="ECO:0000256" key="2">
    <source>
        <dbReference type="ARBA" id="ARBA00006275"/>
    </source>
</evidence>
<dbReference type="KEGG" id="chk:D4L85_15920"/>
<sequence length="513" mass="56965">MKTLNNHILAVLLILISATSCDLDKLDVAPLDKLSSSGFWKTESDVQASLTANYAFLKNNSAAVSLFFPAGWDALSDDGYNQYPWDGQLTEISTSGPTPNTGGYVYNTYNICYQAIAAVNDLLYHVKDIPMEESNRNKYIGEAKFLRAYFYFYLAQLYGNVVIMTEPATTSFREPKAKSTRAEVLALINADLEDAVSKLPDQAYGDGHAVKASAQGFQARVFLYQGKWPDAAAAAKAVIDGGKASLADDFNAIFYKPGQSNNPEILFSIKNLPPNSYPTQGIDLVIGNWQAFQPTKDLIDEYEGADGLPIATSAVYDPLNPYENRDPRLRQSFFFPGDDASKGWMQYNSQPVFIGGSNANTTGFAIKKMLDPAQNNPGYSTISSQDLVLLRYAEVLLTYAEAENENIGPANAYGAINEIRARAGMPELPLGLTKDEMRNHIRHERRVELAFEGLRYMDLRRWGIAMDKLNGFENVPGNTNVKKKVYNPKFDFWPIPQADIDRSKGVLIQNDNY</sequence>
<comment type="similarity">
    <text evidence="2">Belongs to the SusD family.</text>
</comment>